<evidence type="ECO:0000313" key="2">
    <source>
        <dbReference type="EMBL" id="JAC68113.1"/>
    </source>
</evidence>
<organism evidence="2">
    <name type="scientific">Tetraselmis sp. GSL018</name>
    <dbReference type="NCBI Taxonomy" id="582737"/>
    <lineage>
        <taxon>Eukaryota</taxon>
        <taxon>Viridiplantae</taxon>
        <taxon>Chlorophyta</taxon>
        <taxon>core chlorophytes</taxon>
        <taxon>Chlorodendrophyceae</taxon>
        <taxon>Chlorodendrales</taxon>
        <taxon>Chlorodendraceae</taxon>
        <taxon>Tetraselmis</taxon>
    </lineage>
</organism>
<dbReference type="InterPro" id="IPR011249">
    <property type="entry name" value="Metalloenz_LuxS/M16"/>
</dbReference>
<evidence type="ECO:0000259" key="1">
    <source>
        <dbReference type="SMART" id="SM01264"/>
    </source>
</evidence>
<protein>
    <recommendedName>
        <fullName evidence="1">Peptidase M16C associated domain-containing protein</fullName>
    </recommendedName>
</protein>
<dbReference type="Pfam" id="PF08367">
    <property type="entry name" value="M16C_assoc"/>
    <property type="match status" value="1"/>
</dbReference>
<dbReference type="SUPFAM" id="SSF63411">
    <property type="entry name" value="LuxS/MPP-like metallohydrolase"/>
    <property type="match status" value="1"/>
</dbReference>
<accession>A0A061R843</accession>
<dbReference type="Gene3D" id="3.30.830.10">
    <property type="entry name" value="Metalloenzyme, LuxS/M16 peptidase-like"/>
    <property type="match status" value="2"/>
</dbReference>
<gene>
    <name evidence="2" type="ORF">TSPGSL018_9508</name>
</gene>
<dbReference type="SMART" id="SM01264">
    <property type="entry name" value="M16C_associated"/>
    <property type="match status" value="1"/>
</dbReference>
<dbReference type="Pfam" id="PF22516">
    <property type="entry name" value="PreP_C"/>
    <property type="match status" value="1"/>
</dbReference>
<dbReference type="InterPro" id="IPR013578">
    <property type="entry name" value="Peptidase_M16C_assoc"/>
</dbReference>
<proteinExistence type="predicted"/>
<dbReference type="GO" id="GO:0006508">
    <property type="term" value="P:proteolysis"/>
    <property type="evidence" value="ECO:0007669"/>
    <property type="project" value="InterPro"/>
</dbReference>
<feature type="domain" description="Peptidase M16C associated" evidence="1">
    <location>
        <begin position="2"/>
        <end position="235"/>
    </location>
</feature>
<name>A0A061R843_9CHLO</name>
<dbReference type="EMBL" id="GBEZ01018313">
    <property type="protein sequence ID" value="JAC68113.1"/>
    <property type="molecule type" value="Transcribed_RNA"/>
</dbReference>
<dbReference type="InterPro" id="IPR055130">
    <property type="entry name" value="PreP_C"/>
</dbReference>
<feature type="non-terminal residue" evidence="2">
    <location>
        <position position="1"/>
    </location>
</feature>
<feature type="non-terminal residue" evidence="2">
    <location>
        <position position="501"/>
    </location>
</feature>
<dbReference type="PANTHER" id="PTHR43016">
    <property type="entry name" value="PRESEQUENCE PROTEASE"/>
    <property type="match status" value="1"/>
</dbReference>
<reference evidence="2" key="1">
    <citation type="submission" date="2014-05" db="EMBL/GenBank/DDBJ databases">
        <title>The transcriptome of the halophilic microalga Tetraselmis sp. GSL018 isolated from the Great Salt Lake, Utah.</title>
        <authorList>
            <person name="Jinkerson R.E."/>
            <person name="D'Adamo S."/>
            <person name="Posewitz M.C."/>
        </authorList>
    </citation>
    <scope>NUCLEOTIDE SEQUENCE</scope>
    <source>
        <strain evidence="2">GSL018</strain>
    </source>
</reference>
<dbReference type="GO" id="GO:0046872">
    <property type="term" value="F:metal ion binding"/>
    <property type="evidence" value="ECO:0007669"/>
    <property type="project" value="InterPro"/>
</dbReference>
<sequence length="501" mass="55076">ADAQTIRKLMLQLEDDEVRYQLLLQLKALQHWQESRDSAEAIASLPRPHPSAVRSLNQPRDPDTSFPCMGCTLLQIAEPTQGILYASLAFDLGLAPLLVQALGRAGLDAVSAAGRARHRAKWLSYLTFDIFVACKPDAPDRPVPYLLVEGASDAADADILLAEMQTSVLGADLGTDKAKAWLKQHIEALPSSLRDDFSENTLAWVRRQARGQVSPAGKIGADMKGLGLMKSAIEWKRAVKDEGQWQDLCRQLLDLQQGIRSRSGVTLGLIGDAETLSDALQAAEEALDAVKPLSDPAMRPTPDKPLKPTNQALMWNLNSNYVSFQGRIHVDGPALVAAQVMQNSFDREVQRLSGASTTSIIAHYSSQLIEMYSEDDPDIEKTAQAFMAAAVKLRRRCADLTDKELKSFVAGALRSLLPFWAPATRGKESYRRFLQNWTSGHLGQLQKEFRSSDCKSLVDVSGRMFSTEFVLVAAASNEIALSARKSDGTPLFDEYVQVDRL</sequence>
<dbReference type="PANTHER" id="PTHR43016:SF13">
    <property type="entry name" value="PRESEQUENCE PROTEASE, MITOCHONDRIAL"/>
    <property type="match status" value="1"/>
</dbReference>
<dbReference type="AlphaFoldDB" id="A0A061R843"/>